<dbReference type="InterPro" id="IPR014015">
    <property type="entry name" value="Helicase_SF3_DNA-vir"/>
</dbReference>
<comment type="caution">
    <text evidence="6">The sequence shown here is derived from an EMBL/GenBank/DDBJ whole genome shotgun (WGS) entry which is preliminary data.</text>
</comment>
<dbReference type="InterPro" id="IPR014818">
    <property type="entry name" value="Phage/plasmid_primase_P4_C"/>
</dbReference>
<dbReference type="RefSeq" id="WP_051233117.1">
    <property type="nucleotide sequence ID" value="NZ_AUII01000013.1"/>
</dbReference>
<dbReference type="SMART" id="SM00943">
    <property type="entry name" value="Prim-Pol"/>
    <property type="match status" value="1"/>
</dbReference>
<evidence type="ECO:0000256" key="4">
    <source>
        <dbReference type="SAM" id="MobiDB-lite"/>
    </source>
</evidence>
<dbReference type="Pfam" id="PF08706">
    <property type="entry name" value="D5_N"/>
    <property type="match status" value="1"/>
</dbReference>
<name>A0A511CYP0_9PSEU</name>
<dbReference type="Pfam" id="PF09250">
    <property type="entry name" value="Prim-Pol"/>
    <property type="match status" value="1"/>
</dbReference>
<keyword evidence="7" id="KW-1185">Reference proteome</keyword>
<dbReference type="NCBIfam" id="TIGR01613">
    <property type="entry name" value="primase_Cterm"/>
    <property type="match status" value="1"/>
</dbReference>
<dbReference type="EMBL" id="BJVI01000011">
    <property type="protein sequence ID" value="GEL17661.1"/>
    <property type="molecule type" value="Genomic_DNA"/>
</dbReference>
<dbReference type="PANTHER" id="PTHR35372:SF2">
    <property type="entry name" value="SF3 HELICASE DOMAIN-CONTAINING PROTEIN"/>
    <property type="match status" value="1"/>
</dbReference>
<feature type="region of interest" description="Disordered" evidence="4">
    <location>
        <begin position="818"/>
        <end position="838"/>
    </location>
</feature>
<dbReference type="Gene3D" id="3.30.720.160">
    <property type="entry name" value="Bifunctional DNA primase/polymerase, N-terminal"/>
    <property type="match status" value="1"/>
</dbReference>
<evidence type="ECO:0000259" key="5">
    <source>
        <dbReference type="PROSITE" id="PS51206"/>
    </source>
</evidence>
<feature type="region of interest" description="Disordered" evidence="4">
    <location>
        <begin position="337"/>
        <end position="374"/>
    </location>
</feature>
<dbReference type="STRING" id="1123024.GCA_000423625_02992"/>
<keyword evidence="1" id="KW-0547">Nucleotide-binding</keyword>
<dbReference type="InterPro" id="IPR045455">
    <property type="entry name" value="NrS-1_pol-like_helicase"/>
</dbReference>
<dbReference type="SUPFAM" id="SSF56747">
    <property type="entry name" value="Prim-pol domain"/>
    <property type="match status" value="1"/>
</dbReference>
<dbReference type="GO" id="GO:0016787">
    <property type="term" value="F:hydrolase activity"/>
    <property type="evidence" value="ECO:0007669"/>
    <property type="project" value="UniProtKB-KW"/>
</dbReference>
<dbReference type="SMART" id="SM00885">
    <property type="entry name" value="D5_N"/>
    <property type="match status" value="1"/>
</dbReference>
<dbReference type="GO" id="GO:0005524">
    <property type="term" value="F:ATP binding"/>
    <property type="evidence" value="ECO:0007669"/>
    <property type="project" value="UniProtKB-KW"/>
</dbReference>
<feature type="domain" description="SF3 helicase" evidence="5">
    <location>
        <begin position="536"/>
        <end position="695"/>
    </location>
</feature>
<dbReference type="Pfam" id="PF19263">
    <property type="entry name" value="DUF5906"/>
    <property type="match status" value="1"/>
</dbReference>
<dbReference type="AlphaFoldDB" id="A0A511CYP0"/>
<dbReference type="InterPro" id="IPR027417">
    <property type="entry name" value="P-loop_NTPase"/>
</dbReference>
<keyword evidence="2" id="KW-0378">Hydrolase</keyword>
<evidence type="ECO:0000256" key="3">
    <source>
        <dbReference type="ARBA" id="ARBA00022840"/>
    </source>
</evidence>
<dbReference type="PROSITE" id="PS51206">
    <property type="entry name" value="SF3_HELICASE_1"/>
    <property type="match status" value="1"/>
</dbReference>
<organism evidence="6 7">
    <name type="scientific">Pseudonocardia asaccharolytica DSM 44247 = NBRC 16224</name>
    <dbReference type="NCBI Taxonomy" id="1123024"/>
    <lineage>
        <taxon>Bacteria</taxon>
        <taxon>Bacillati</taxon>
        <taxon>Actinomycetota</taxon>
        <taxon>Actinomycetes</taxon>
        <taxon>Pseudonocardiales</taxon>
        <taxon>Pseudonocardiaceae</taxon>
        <taxon>Pseudonocardia</taxon>
    </lineage>
</organism>
<sequence length="838" mass="91143">MNQAATQTGALAWYDAGCSVVRVALDGSKRPDGPWKQYQTQRADRDTVQRWFSNGHPGVGVICGTVSRHLEMLELEGRAITEGLLPKMAAACDELGVGDVWRAVTGGCAEASPSGGLHVYYRVSDGVAGNTKLTQRLARDDEYTDEERDLATKGKTIVRSLIETRGEGGFVVVAPSTGRVHPSGKPYVFLAGDPSRIPTVTGKQRDLIHIAARSLDQIPAPAPIPEVTVLDTDRRNDTSGGISPGDDYNSRGSWHQLLTPHGWRPVYAHGNATYWRRPGKTFGISAVTGGNQGDYLYAWTTSTVLPAEQAMSKWRVYAILNHSGDFHAAAKRLKDDGYGETPPPPQRPVLTSIPMGGTARSSRSDTPTHPTTAVPVATLERSDDGNALTLVDTYGDKIRYCAERGRWLHWTGQRWEWCPATGGIVREYAKQIARGLADDDPAALRHKQRSLGAIGTTAMLTQAATDQRIAVSVDALDARPYELNTPTGIVDLRTGDITPADPAHLHTRITAAAPDPTADPDRWLGFLADTFAGHDELPSYMQRLVGYSVTGVVRDHILPFLFGAGANGKGVFLETIRAVLGDYATTAPSGFLMAKNYTGHETEIARLAGARMVVCSEINEGDRFDEAKVKQLTGGDALTARFMRRDHFTFQPTHKLWLMGNHQPSVTLGGHSFWRRLRIVPFVNTVPQEKRVDDLQGILAEKDGGTIMAWIVAGAVAYFASGLQEPEIVKAATDEYANEQDTVARFVADRCHVGGGSQVKVKVGTFRAAYEAWCADEGDLPVKPRTLGLTLRTRFGVESSRTNRDRFYVGLALLSERDEDPNDASPPIDRLDGAGAGW</sequence>
<dbReference type="InterPro" id="IPR051620">
    <property type="entry name" value="ORF904-like_C"/>
</dbReference>
<keyword evidence="3" id="KW-0067">ATP-binding</keyword>
<evidence type="ECO:0000313" key="7">
    <source>
        <dbReference type="Proteomes" id="UP000321328"/>
    </source>
</evidence>
<dbReference type="OrthoDB" id="9763644at2"/>
<evidence type="ECO:0000256" key="1">
    <source>
        <dbReference type="ARBA" id="ARBA00022741"/>
    </source>
</evidence>
<evidence type="ECO:0000313" key="6">
    <source>
        <dbReference type="EMBL" id="GEL17661.1"/>
    </source>
</evidence>
<accession>A0A511CYP0</accession>
<gene>
    <name evidence="6" type="ORF">PA7_14980</name>
</gene>
<dbReference type="PANTHER" id="PTHR35372">
    <property type="entry name" value="ATP BINDING PROTEIN-RELATED"/>
    <property type="match status" value="1"/>
</dbReference>
<dbReference type="Proteomes" id="UP000321328">
    <property type="component" value="Unassembled WGS sequence"/>
</dbReference>
<dbReference type="Gene3D" id="3.40.50.300">
    <property type="entry name" value="P-loop containing nucleotide triphosphate hydrolases"/>
    <property type="match status" value="1"/>
</dbReference>
<dbReference type="InterPro" id="IPR006500">
    <property type="entry name" value="Helicase_put_C_phage/plasmid"/>
</dbReference>
<reference evidence="6 7" key="1">
    <citation type="submission" date="2019-07" db="EMBL/GenBank/DDBJ databases">
        <title>Whole genome shotgun sequence of Pseudonocardia asaccharolytica NBRC 16224.</title>
        <authorList>
            <person name="Hosoyama A."/>
            <person name="Uohara A."/>
            <person name="Ohji S."/>
            <person name="Ichikawa N."/>
        </authorList>
    </citation>
    <scope>NUCLEOTIDE SEQUENCE [LARGE SCALE GENOMIC DNA]</scope>
    <source>
        <strain evidence="6 7">NBRC 16224</strain>
    </source>
</reference>
<protein>
    <recommendedName>
        <fullName evidence="5">SF3 helicase domain-containing protein</fullName>
    </recommendedName>
</protein>
<dbReference type="InterPro" id="IPR015330">
    <property type="entry name" value="DNA_primase/pol_bifunc_N"/>
</dbReference>
<proteinExistence type="predicted"/>
<evidence type="ECO:0000256" key="2">
    <source>
        <dbReference type="ARBA" id="ARBA00022801"/>
    </source>
</evidence>